<dbReference type="EMBL" id="FMXE01000021">
    <property type="protein sequence ID" value="SDA86333.1"/>
    <property type="molecule type" value="Genomic_DNA"/>
</dbReference>
<accession>A0A1G5YVM2</accession>
<evidence type="ECO:0000256" key="1">
    <source>
        <dbReference type="ARBA" id="ARBA00009129"/>
    </source>
</evidence>
<evidence type="ECO:0000259" key="2">
    <source>
        <dbReference type="Pfam" id="PF05532"/>
    </source>
</evidence>
<evidence type="ECO:0000313" key="3">
    <source>
        <dbReference type="EMBL" id="SDA86333.1"/>
    </source>
</evidence>
<dbReference type="RefSeq" id="WP_092731126.1">
    <property type="nucleotide sequence ID" value="NZ_FMXE01000021.1"/>
</dbReference>
<organism evidence="3 4">
    <name type="scientific">Algoriphagus alkaliphilus</name>
    <dbReference type="NCBI Taxonomy" id="279824"/>
    <lineage>
        <taxon>Bacteria</taxon>
        <taxon>Pseudomonadati</taxon>
        <taxon>Bacteroidota</taxon>
        <taxon>Cytophagia</taxon>
        <taxon>Cytophagales</taxon>
        <taxon>Cyclobacteriaceae</taxon>
        <taxon>Algoriphagus</taxon>
    </lineage>
</organism>
<evidence type="ECO:0000313" key="4">
    <source>
        <dbReference type="Proteomes" id="UP000198756"/>
    </source>
</evidence>
<dbReference type="STRING" id="279824.SAMN03080617_02865"/>
<comment type="similarity">
    <text evidence="1">Belongs to the UPF0337 (CsbD) family.</text>
</comment>
<dbReference type="AlphaFoldDB" id="A0A1G5YVM2"/>
<keyword evidence="4" id="KW-1185">Reference proteome</keyword>
<feature type="domain" description="CsbD-like" evidence="2">
    <location>
        <begin position="8"/>
        <end position="58"/>
    </location>
</feature>
<reference evidence="4" key="1">
    <citation type="submission" date="2016-10" db="EMBL/GenBank/DDBJ databases">
        <authorList>
            <person name="Varghese N."/>
            <person name="Submissions S."/>
        </authorList>
    </citation>
    <scope>NUCLEOTIDE SEQUENCE [LARGE SCALE GENOMIC DNA]</scope>
    <source>
        <strain evidence="4">DSM 22703</strain>
    </source>
</reference>
<gene>
    <name evidence="3" type="ORF">SAMN03080617_02865</name>
</gene>
<dbReference type="Proteomes" id="UP000198756">
    <property type="component" value="Unassembled WGS sequence"/>
</dbReference>
<proteinExistence type="inferred from homology"/>
<dbReference type="InterPro" id="IPR036629">
    <property type="entry name" value="YjbJ_sf"/>
</dbReference>
<dbReference type="Gene3D" id="1.10.1470.10">
    <property type="entry name" value="YjbJ"/>
    <property type="match status" value="1"/>
</dbReference>
<dbReference type="InterPro" id="IPR008462">
    <property type="entry name" value="CsbD"/>
</dbReference>
<dbReference type="InterPro" id="IPR050423">
    <property type="entry name" value="UPF0337_stress_rsp"/>
</dbReference>
<sequence>MKTDTRLQIKGTWNEVKGKLKQKYADLTDDDLLYEEGKEDELLGKLQKKLGKTMDDVKNEINSL</sequence>
<dbReference type="PANTHER" id="PTHR34977:SF1">
    <property type="entry name" value="UPF0337 PROTEIN YJBJ"/>
    <property type="match status" value="1"/>
</dbReference>
<dbReference type="SUPFAM" id="SSF69047">
    <property type="entry name" value="Hypothetical protein YjbJ"/>
    <property type="match status" value="1"/>
</dbReference>
<name>A0A1G5YVM2_9BACT</name>
<protein>
    <submittedName>
        <fullName evidence="3">Uncharacterized conserved protein YjbJ, UPF0337 family</fullName>
    </submittedName>
</protein>
<dbReference type="Pfam" id="PF05532">
    <property type="entry name" value="CsbD"/>
    <property type="match status" value="1"/>
</dbReference>
<dbReference type="PANTHER" id="PTHR34977">
    <property type="entry name" value="UPF0337 PROTEIN YJBJ"/>
    <property type="match status" value="1"/>
</dbReference>